<organism evidence="1 2">
    <name type="scientific">Colletotrichum godetiae</name>
    <dbReference type="NCBI Taxonomy" id="1209918"/>
    <lineage>
        <taxon>Eukaryota</taxon>
        <taxon>Fungi</taxon>
        <taxon>Dikarya</taxon>
        <taxon>Ascomycota</taxon>
        <taxon>Pezizomycotina</taxon>
        <taxon>Sordariomycetes</taxon>
        <taxon>Hypocreomycetidae</taxon>
        <taxon>Glomerellales</taxon>
        <taxon>Glomerellaceae</taxon>
        <taxon>Colletotrichum</taxon>
        <taxon>Colletotrichum acutatum species complex</taxon>
    </lineage>
</organism>
<dbReference type="GeneID" id="85457675"/>
<dbReference type="EMBL" id="JAHMHR010000091">
    <property type="protein sequence ID" value="KAK1657520.1"/>
    <property type="molecule type" value="Genomic_DNA"/>
</dbReference>
<dbReference type="RefSeq" id="XP_060422284.1">
    <property type="nucleotide sequence ID" value="XM_060573149.1"/>
</dbReference>
<reference evidence="1" key="1">
    <citation type="submission" date="2021-06" db="EMBL/GenBank/DDBJ databases">
        <title>Comparative genomics, transcriptomics and evolutionary studies reveal genomic signatures of adaptation to plant cell wall in hemibiotrophic fungi.</title>
        <authorList>
            <consortium name="DOE Joint Genome Institute"/>
            <person name="Baroncelli R."/>
            <person name="Diaz J.F."/>
            <person name="Benocci T."/>
            <person name="Peng M."/>
            <person name="Battaglia E."/>
            <person name="Haridas S."/>
            <person name="Andreopoulos W."/>
            <person name="Labutti K."/>
            <person name="Pangilinan J."/>
            <person name="Floch G.L."/>
            <person name="Makela M.R."/>
            <person name="Henrissat B."/>
            <person name="Grigoriev I.V."/>
            <person name="Crouch J.A."/>
            <person name="De Vries R.P."/>
            <person name="Sukno S.A."/>
            <person name="Thon M.R."/>
        </authorList>
    </citation>
    <scope>NUCLEOTIDE SEQUENCE</scope>
    <source>
        <strain evidence="1">CBS 193.32</strain>
    </source>
</reference>
<comment type="caution">
    <text evidence="1">The sequence shown here is derived from an EMBL/GenBank/DDBJ whole genome shotgun (WGS) entry which is preliminary data.</text>
</comment>
<evidence type="ECO:0000313" key="1">
    <source>
        <dbReference type="EMBL" id="KAK1657520.1"/>
    </source>
</evidence>
<keyword evidence="2" id="KW-1185">Reference proteome</keyword>
<gene>
    <name evidence="1" type="ORF">BDP55DRAFT_638691</name>
</gene>
<accession>A0AAJ0AAK2</accession>
<proteinExistence type="predicted"/>
<evidence type="ECO:0000313" key="2">
    <source>
        <dbReference type="Proteomes" id="UP001224890"/>
    </source>
</evidence>
<sequence>MSNNINQCTCSATFSTNEALSNHVAEYRFQESYMSTQLEKCRAHAIATSDNGNEDDHREQGSCVDKCDKPSPMAKICPHEDCERTKPFTTGQRLRRHFQQRDFVHPFIIKLLANVKVQMSLAKKLASEFMRHVEVNHKQENGRKANYMQMTYQELASHVANELDTANKTASLRSAGKKRSWDVADMDAAPSKARRTKLNTMSVRGMDHTQHATGVSTFFSSMPLATTFNPIQDATGGTLLSSLEDISTQGFHPDLVGQEGQLSGDTYDAPLLQMISSIPCTGDMGWVEEMIGQKI</sequence>
<protein>
    <submittedName>
        <fullName evidence="1">Uncharacterized protein</fullName>
    </submittedName>
</protein>
<dbReference type="Proteomes" id="UP001224890">
    <property type="component" value="Unassembled WGS sequence"/>
</dbReference>
<name>A0AAJ0AAK2_9PEZI</name>
<dbReference type="AlphaFoldDB" id="A0AAJ0AAK2"/>